<dbReference type="EMBL" id="FOQD01000002">
    <property type="protein sequence ID" value="SFH69008.1"/>
    <property type="molecule type" value="Genomic_DNA"/>
</dbReference>
<dbReference type="Proteomes" id="UP000199518">
    <property type="component" value="Unassembled WGS sequence"/>
</dbReference>
<dbReference type="RefSeq" id="WP_092047780.1">
    <property type="nucleotide sequence ID" value="NZ_FOQD01000002.1"/>
</dbReference>
<feature type="binding site" evidence="3">
    <location>
        <position position="28"/>
    </location>
    <ligand>
        <name>Zn(2+)</name>
        <dbReference type="ChEBI" id="CHEBI:29105"/>
    </ligand>
</feature>
<evidence type="ECO:0000256" key="1">
    <source>
        <dbReference type="ARBA" id="ARBA00022723"/>
    </source>
</evidence>
<dbReference type="STRING" id="1576369.SAMN05421753_10277"/>
<dbReference type="InterPro" id="IPR013088">
    <property type="entry name" value="Znf_NHR/GATA"/>
</dbReference>
<feature type="binding site" evidence="3">
    <location>
        <position position="10"/>
    </location>
    <ligand>
        <name>Zn(2+)</name>
        <dbReference type="ChEBI" id="CHEBI:29105"/>
    </ligand>
</feature>
<feature type="binding site" evidence="3">
    <location>
        <position position="7"/>
    </location>
    <ligand>
        <name>Zn(2+)</name>
        <dbReference type="ChEBI" id="CHEBI:29105"/>
    </ligand>
</feature>
<dbReference type="HAMAP" id="MF_00649">
    <property type="entry name" value="DNA_gyrase_inhibitor_YacG"/>
    <property type="match status" value="1"/>
</dbReference>
<feature type="binding site" evidence="3">
    <location>
        <position position="32"/>
    </location>
    <ligand>
        <name>Zn(2+)</name>
        <dbReference type="ChEBI" id="CHEBI:29105"/>
    </ligand>
</feature>
<evidence type="ECO:0000313" key="5">
    <source>
        <dbReference type="Proteomes" id="UP000199518"/>
    </source>
</evidence>
<keyword evidence="1 3" id="KW-0479">Metal-binding</keyword>
<protein>
    <recommendedName>
        <fullName evidence="3">DNA gyrase inhibitor YacG</fullName>
    </recommendedName>
</protein>
<keyword evidence="2 3" id="KW-0862">Zinc</keyword>
<comment type="cofactor">
    <cofactor evidence="3">
        <name>Zn(2+)</name>
        <dbReference type="ChEBI" id="CHEBI:29105"/>
    </cofactor>
    <text evidence="3">Binds 1 zinc ion.</text>
</comment>
<proteinExistence type="inferred from homology"/>
<gene>
    <name evidence="3" type="primary">yacG</name>
    <name evidence="4" type="ORF">SAMN05421753_10277</name>
</gene>
<dbReference type="InterPro" id="IPR005584">
    <property type="entry name" value="DNA_gyrase_inhibitor_YacG"/>
</dbReference>
<dbReference type="GO" id="GO:0006355">
    <property type="term" value="P:regulation of DNA-templated transcription"/>
    <property type="evidence" value="ECO:0007669"/>
    <property type="project" value="InterPro"/>
</dbReference>
<comment type="similarity">
    <text evidence="3">Belongs to the DNA gyrase inhibitor YacG family.</text>
</comment>
<keyword evidence="5" id="KW-1185">Reference proteome</keyword>
<dbReference type="Gene3D" id="3.30.50.10">
    <property type="entry name" value="Erythroid Transcription Factor GATA-1, subunit A"/>
    <property type="match status" value="1"/>
</dbReference>
<name>A0A1I3C318_9PLAN</name>
<evidence type="ECO:0000256" key="2">
    <source>
        <dbReference type="ARBA" id="ARBA00022833"/>
    </source>
</evidence>
<dbReference type="PANTHER" id="PTHR36150">
    <property type="entry name" value="DNA GYRASE INHIBITOR YACG"/>
    <property type="match status" value="1"/>
</dbReference>
<comment type="subunit">
    <text evidence="3">Interacts with GyrB.</text>
</comment>
<sequence>MIRRLTCPICNRELPPEIDGNASVFPFCSARCKEVDLFRWFSGDYAVVENLTPDQLYGLLPEDELPPELRG</sequence>
<evidence type="ECO:0000313" key="4">
    <source>
        <dbReference type="EMBL" id="SFH69008.1"/>
    </source>
</evidence>
<dbReference type="AlphaFoldDB" id="A0A1I3C318"/>
<accession>A0A1I3C318</accession>
<dbReference type="GO" id="GO:0008657">
    <property type="term" value="F:DNA topoisomerase type II (double strand cut, ATP-hydrolyzing) inhibitor activity"/>
    <property type="evidence" value="ECO:0007669"/>
    <property type="project" value="UniProtKB-UniRule"/>
</dbReference>
<evidence type="ECO:0000256" key="3">
    <source>
        <dbReference type="HAMAP-Rule" id="MF_00649"/>
    </source>
</evidence>
<dbReference type="Pfam" id="PF03884">
    <property type="entry name" value="YacG"/>
    <property type="match status" value="1"/>
</dbReference>
<organism evidence="4 5">
    <name type="scientific">Planctomicrobium piriforme</name>
    <dbReference type="NCBI Taxonomy" id="1576369"/>
    <lineage>
        <taxon>Bacteria</taxon>
        <taxon>Pseudomonadati</taxon>
        <taxon>Planctomycetota</taxon>
        <taxon>Planctomycetia</taxon>
        <taxon>Planctomycetales</taxon>
        <taxon>Planctomycetaceae</taxon>
        <taxon>Planctomicrobium</taxon>
    </lineage>
</organism>
<dbReference type="GO" id="GO:0008270">
    <property type="term" value="F:zinc ion binding"/>
    <property type="evidence" value="ECO:0007669"/>
    <property type="project" value="UniProtKB-UniRule"/>
</dbReference>
<dbReference type="OrthoDB" id="9809663at2"/>
<dbReference type="SUPFAM" id="SSF57716">
    <property type="entry name" value="Glucocorticoid receptor-like (DNA-binding domain)"/>
    <property type="match status" value="1"/>
</dbReference>
<dbReference type="PANTHER" id="PTHR36150:SF1">
    <property type="entry name" value="DNA GYRASE INHIBITOR YACG"/>
    <property type="match status" value="1"/>
</dbReference>
<comment type="function">
    <text evidence="3">Inhibits all the catalytic activities of DNA gyrase by preventing its interaction with DNA. Acts by binding directly to the C-terminal domain of GyrB, which probably disrupts DNA binding by the gyrase.</text>
</comment>
<reference evidence="5" key="1">
    <citation type="submission" date="2016-10" db="EMBL/GenBank/DDBJ databases">
        <authorList>
            <person name="Varghese N."/>
            <person name="Submissions S."/>
        </authorList>
    </citation>
    <scope>NUCLEOTIDE SEQUENCE [LARGE SCALE GENOMIC DNA]</scope>
    <source>
        <strain evidence="5">DSM 26348</strain>
    </source>
</reference>